<evidence type="ECO:0000256" key="10">
    <source>
        <dbReference type="SAM" id="Phobius"/>
    </source>
</evidence>
<dbReference type="EMBL" id="MJGC01000099">
    <property type="protein sequence ID" value="OEJ73156.1"/>
    <property type="molecule type" value="Genomic_DNA"/>
</dbReference>
<dbReference type="InterPro" id="IPR008279">
    <property type="entry name" value="PEP-util_enz_mobile_dom"/>
</dbReference>
<evidence type="ECO:0000256" key="2">
    <source>
        <dbReference type="ARBA" id="ARBA00022516"/>
    </source>
</evidence>
<dbReference type="GO" id="GO:0005524">
    <property type="term" value="F:ATP binding"/>
    <property type="evidence" value="ECO:0007669"/>
    <property type="project" value="InterPro"/>
</dbReference>
<evidence type="ECO:0000256" key="5">
    <source>
        <dbReference type="ARBA" id="ARBA00022989"/>
    </source>
</evidence>
<dbReference type="PANTHER" id="PTHR43615:SF1">
    <property type="entry name" value="PPDK_N DOMAIN-CONTAINING PROTEIN"/>
    <property type="match status" value="1"/>
</dbReference>
<dbReference type="Gene3D" id="3.30.1490.20">
    <property type="entry name" value="ATP-grasp fold, A domain"/>
    <property type="match status" value="1"/>
</dbReference>
<reference evidence="13" key="1">
    <citation type="submission" date="2016-09" db="EMBL/GenBank/DDBJ databases">
        <title>Draft genome of thermotolerant cyanobacterium Desertifilum sp. strain IPPAS B-1220.</title>
        <authorList>
            <person name="Sinetova M.A."/>
            <person name="Bolakhan K."/>
            <person name="Zayadan B.K."/>
            <person name="Mironov K.S."/>
            <person name="Ustinova V."/>
            <person name="Kupriyanova E.V."/>
            <person name="Sidorov R.A."/>
            <person name="Skrypnik A.N."/>
            <person name="Gogoleva N.E."/>
            <person name="Gogolev Y.V."/>
            <person name="Los D.A."/>
        </authorList>
    </citation>
    <scope>NUCLEOTIDE SEQUENCE [LARGE SCALE GENOMIC DNA]</scope>
    <source>
        <strain evidence="13">IPPAS B-1220</strain>
    </source>
</reference>
<keyword evidence="8" id="KW-0594">Phospholipid biosynthesis</keyword>
<dbReference type="InterPro" id="IPR036637">
    <property type="entry name" value="Phosphohistidine_dom_sf"/>
</dbReference>
<feature type="domain" description="Pyruvate phosphate dikinase AMP/ATP-binding" evidence="12">
    <location>
        <begin position="267"/>
        <end position="389"/>
    </location>
</feature>
<feature type="transmembrane region" description="Helical" evidence="10">
    <location>
        <begin position="145"/>
        <end position="162"/>
    </location>
</feature>
<dbReference type="Gene3D" id="3.30.470.20">
    <property type="entry name" value="ATP-grasp fold, B domain"/>
    <property type="match status" value="1"/>
</dbReference>
<dbReference type="GO" id="GO:0016301">
    <property type="term" value="F:kinase activity"/>
    <property type="evidence" value="ECO:0007669"/>
    <property type="project" value="UniProtKB-KW"/>
</dbReference>
<dbReference type="Pfam" id="PF02660">
    <property type="entry name" value="G3P_acyltransf"/>
    <property type="match status" value="1"/>
</dbReference>
<keyword evidence="6" id="KW-0443">Lipid metabolism</keyword>
<evidence type="ECO:0000256" key="8">
    <source>
        <dbReference type="ARBA" id="ARBA00023209"/>
    </source>
</evidence>
<dbReference type="STRING" id="1781255.BH720_21670"/>
<proteinExistence type="predicted"/>
<sequence>MEIGILDSWLRVAILLIACPLLGGLPLINWIFYARFRRPLAQQGTGNISVSAAFYQGGNWMGILAVASEAFKGIAAVLLARSLFPGQLAWELVALIALVMGRYLWGKGAGTTNVVWGVAVHDPVVAGLVLAIGGISFTILRERKLGRLGVLVLLPVVIILLYPYQQLRAIAAMGLSLLLAWIYHQIPDDLDLSPAQGKEENKAVFRFFRGDRALLSLDNRLDASQVGEKAATLSHLKRQGYAVPSGWVLPAGDDLEPLIEALQPSGERPLIVRSSAIGEDSLFGSAAGQYKSIANITNSDRLRQAIITCLNAYNLPNAIAYRETRNLPQKGMGVLVQQQIKGVFSGVAFSRDPVNQQSEEVLVEALPGDAERVVSGQFTPEQFRILVTASETRLTSASTGDVPPHLIEEVAQLARQLEERDRGVPQDVEWTYDGQQIWILQARPIVTALPIWTRKIAAEVIPGTIRPLTWSINRPLTCGVWGDIFRIVLGDRVSNLNFNQTATLHFSRAYFNASLLGEIFLKMGLPPESLEFLTRGAKFTKPPLLSTLRQIPGLLRLLREEWLLEQNFEQDDRQMFGPLLFQLQLQTDRPLDTDSPNNPYNALASDRATLNPRQLLDRIEVVLDVLKRATYYSILTPLSLAVRQAALKVKDKDLDTTQLPEIEALLRLSEIATAARHLLPELDTLTPQTIFGALSEVPDGQTVVEQFDQFLETYGYLSEVATDIAIPRWKEDPRPVRSQFVLLIANLQQPQIHRYSAQRIKVQLVQSRLNLKGKVAQVYNRLLAELRWSFIAIEQQWIESRKLETSGDIFFLNFGEIRRLISDSDPELSHNLLALIAQRKAQFKKETKLPNVPPVVYGNAPSIHLFSTTPTVNPQTLQGIGASAGQVEGNVQIVLNLQTLPEITQQTILVVPYTDAGWSPLLARAGGLIAEVGGRLSHGAIVAREYGIPAVMDIHDATRLLKTGQRVRIDGLQGIVEILD</sequence>
<keyword evidence="5 10" id="KW-1133">Transmembrane helix</keyword>
<dbReference type="OrthoDB" id="9765468at2"/>
<dbReference type="InterPro" id="IPR003811">
    <property type="entry name" value="G3P_acylTferase_PlsY"/>
</dbReference>
<evidence type="ECO:0000256" key="7">
    <source>
        <dbReference type="ARBA" id="ARBA00023136"/>
    </source>
</evidence>
<evidence type="ECO:0000259" key="11">
    <source>
        <dbReference type="Pfam" id="PF00391"/>
    </source>
</evidence>
<evidence type="ECO:0000256" key="6">
    <source>
        <dbReference type="ARBA" id="ARBA00023098"/>
    </source>
</evidence>
<keyword evidence="7 10" id="KW-0472">Membrane</keyword>
<dbReference type="InterPro" id="IPR013815">
    <property type="entry name" value="ATP_grasp_subdomain_1"/>
</dbReference>
<feature type="transmembrane region" description="Helical" evidence="10">
    <location>
        <begin position="12"/>
        <end position="33"/>
    </location>
</feature>
<dbReference type="SMART" id="SM01207">
    <property type="entry name" value="G3P_acyltransf"/>
    <property type="match status" value="1"/>
</dbReference>
<dbReference type="GO" id="GO:0043772">
    <property type="term" value="F:acyl-phosphate glycerol-3-phosphate acyltransferase activity"/>
    <property type="evidence" value="ECO:0007669"/>
    <property type="project" value="InterPro"/>
</dbReference>
<keyword evidence="3" id="KW-0808">Transferase</keyword>
<feature type="transmembrane region" description="Helical" evidence="10">
    <location>
        <begin position="114"/>
        <end position="139"/>
    </location>
</feature>
<evidence type="ECO:0000256" key="4">
    <source>
        <dbReference type="ARBA" id="ARBA00022692"/>
    </source>
</evidence>
<dbReference type="AlphaFoldDB" id="A0A1E5QEQ2"/>
<evidence type="ECO:0000256" key="1">
    <source>
        <dbReference type="ARBA" id="ARBA00022475"/>
    </source>
</evidence>
<dbReference type="PANTHER" id="PTHR43615">
    <property type="entry name" value="PHOSPHOENOLPYRUVATE SYNTHASE-RELATED"/>
    <property type="match status" value="1"/>
</dbReference>
<evidence type="ECO:0000259" key="12">
    <source>
        <dbReference type="Pfam" id="PF01326"/>
    </source>
</evidence>
<dbReference type="Pfam" id="PF00391">
    <property type="entry name" value="PEP-utilizers"/>
    <property type="match status" value="1"/>
</dbReference>
<keyword evidence="1" id="KW-1003">Cell membrane</keyword>
<dbReference type="Pfam" id="PF01326">
    <property type="entry name" value="PPDK_N"/>
    <property type="match status" value="1"/>
</dbReference>
<evidence type="ECO:0000313" key="13">
    <source>
        <dbReference type="EMBL" id="OEJ73156.1"/>
    </source>
</evidence>
<keyword evidence="2" id="KW-0444">Lipid biosynthesis</keyword>
<dbReference type="SUPFAM" id="SSF52009">
    <property type="entry name" value="Phosphohistidine domain"/>
    <property type="match status" value="1"/>
</dbReference>
<dbReference type="InterPro" id="IPR002192">
    <property type="entry name" value="PPDK_AMP/ATP-bd"/>
</dbReference>
<dbReference type="InterPro" id="IPR051549">
    <property type="entry name" value="PEP_Utilizing_Enz"/>
</dbReference>
<feature type="domain" description="PEP-utilising enzyme mobile" evidence="11">
    <location>
        <begin position="904"/>
        <end position="974"/>
    </location>
</feature>
<keyword evidence="13" id="KW-0418">Kinase</keyword>
<comment type="caution">
    <text evidence="13">The sequence shown here is derived from an EMBL/GenBank/DDBJ whole genome shotgun (WGS) entry which is preliminary data.</text>
</comment>
<dbReference type="GO" id="GO:0008654">
    <property type="term" value="P:phospholipid biosynthetic process"/>
    <property type="evidence" value="ECO:0007669"/>
    <property type="project" value="UniProtKB-KW"/>
</dbReference>
<dbReference type="SUPFAM" id="SSF56059">
    <property type="entry name" value="Glutathione synthetase ATP-binding domain-like"/>
    <property type="match status" value="1"/>
</dbReference>
<organism evidence="13">
    <name type="scientific">Desertifilum tharense IPPAS B-1220</name>
    <dbReference type="NCBI Taxonomy" id="1781255"/>
    <lineage>
        <taxon>Bacteria</taxon>
        <taxon>Bacillati</taxon>
        <taxon>Cyanobacteriota</taxon>
        <taxon>Cyanophyceae</taxon>
        <taxon>Desertifilales</taxon>
        <taxon>Desertifilaceae</taxon>
        <taxon>Desertifilum</taxon>
    </lineage>
</organism>
<dbReference type="Gene3D" id="3.50.30.10">
    <property type="entry name" value="Phosphohistidine domain"/>
    <property type="match status" value="1"/>
</dbReference>
<dbReference type="GO" id="GO:0005886">
    <property type="term" value="C:plasma membrane"/>
    <property type="evidence" value="ECO:0007669"/>
    <property type="project" value="InterPro"/>
</dbReference>
<evidence type="ECO:0000256" key="9">
    <source>
        <dbReference type="ARBA" id="ARBA00023264"/>
    </source>
</evidence>
<accession>A0A1E5QEQ2</accession>
<evidence type="ECO:0000256" key="3">
    <source>
        <dbReference type="ARBA" id="ARBA00022679"/>
    </source>
</evidence>
<keyword evidence="13" id="KW-0670">Pyruvate</keyword>
<keyword evidence="4 10" id="KW-0812">Transmembrane</keyword>
<keyword evidence="9" id="KW-1208">Phospholipid metabolism</keyword>
<gene>
    <name evidence="13" type="ORF">BH720_21670</name>
</gene>
<name>A0A1E5QEQ2_9CYAN</name>
<protein>
    <submittedName>
        <fullName evidence="13">Pyruvate phosphate dikinase PEP/pyruvate-binding protein</fullName>
    </submittedName>
</protein>
<feature type="transmembrane region" description="Helical" evidence="10">
    <location>
        <begin position="88"/>
        <end position="105"/>
    </location>
</feature>